<dbReference type="PANTHER" id="PTHR41259">
    <property type="entry name" value="DOUBLE-STRAND BREAK REPAIR RAD50 ATPASE, PUTATIVE-RELATED"/>
    <property type="match status" value="1"/>
</dbReference>
<keyword evidence="3" id="KW-0812">Transmembrane</keyword>
<evidence type="ECO:0000313" key="5">
    <source>
        <dbReference type="EMBL" id="TWT43090.1"/>
    </source>
</evidence>
<evidence type="ECO:0000256" key="2">
    <source>
        <dbReference type="SAM" id="MobiDB-lite"/>
    </source>
</evidence>
<reference evidence="5 6" key="1">
    <citation type="submission" date="2019-02" db="EMBL/GenBank/DDBJ databases">
        <title>Deep-cultivation of Planctomycetes and their phenomic and genomic characterization uncovers novel biology.</title>
        <authorList>
            <person name="Wiegand S."/>
            <person name="Jogler M."/>
            <person name="Boedeker C."/>
            <person name="Pinto D."/>
            <person name="Vollmers J."/>
            <person name="Rivas-Marin E."/>
            <person name="Kohn T."/>
            <person name="Peeters S.H."/>
            <person name="Heuer A."/>
            <person name="Rast P."/>
            <person name="Oberbeckmann S."/>
            <person name="Bunk B."/>
            <person name="Jeske O."/>
            <person name="Meyerdierks A."/>
            <person name="Storesund J.E."/>
            <person name="Kallscheuer N."/>
            <person name="Luecker S."/>
            <person name="Lage O.M."/>
            <person name="Pohl T."/>
            <person name="Merkel B.J."/>
            <person name="Hornburger P."/>
            <person name="Mueller R.-W."/>
            <person name="Bruemmer F."/>
            <person name="Labrenz M."/>
            <person name="Spormann A.M."/>
            <person name="Op Den Camp H."/>
            <person name="Overmann J."/>
            <person name="Amann R."/>
            <person name="Jetten M.S.M."/>
            <person name="Mascher T."/>
            <person name="Medema M.H."/>
            <person name="Devos D.P."/>
            <person name="Kaster A.-K."/>
            <person name="Ovreas L."/>
            <person name="Rohde M."/>
            <person name="Galperin M.Y."/>
            <person name="Jogler C."/>
        </authorList>
    </citation>
    <scope>NUCLEOTIDE SEQUENCE [LARGE SCALE GENOMIC DNA]</scope>
    <source>
        <strain evidence="5 6">KOR42</strain>
    </source>
</reference>
<dbReference type="Gene3D" id="3.40.50.300">
    <property type="entry name" value="P-loop containing nucleotide triphosphate hydrolases"/>
    <property type="match status" value="2"/>
</dbReference>
<name>A0A5C5VXD5_9PLAN</name>
<dbReference type="InterPro" id="IPR038734">
    <property type="entry name" value="YhaN_AAA"/>
</dbReference>
<gene>
    <name evidence="5" type="ORF">KOR42_44960</name>
</gene>
<keyword evidence="3" id="KW-0472">Membrane</keyword>
<dbReference type="OrthoDB" id="9764467at2"/>
<feature type="coiled-coil region" evidence="1">
    <location>
        <begin position="747"/>
        <end position="774"/>
    </location>
</feature>
<proteinExistence type="predicted"/>
<evidence type="ECO:0000259" key="4">
    <source>
        <dbReference type="Pfam" id="PF13514"/>
    </source>
</evidence>
<dbReference type="InterPro" id="IPR027417">
    <property type="entry name" value="P-loop_NTPase"/>
</dbReference>
<feature type="transmembrane region" description="Helical" evidence="3">
    <location>
        <begin position="516"/>
        <end position="539"/>
    </location>
</feature>
<dbReference type="RefSeq" id="WP_146511850.1">
    <property type="nucleotide sequence ID" value="NZ_SIHI01000033.1"/>
</dbReference>
<feature type="compositionally biased region" description="Polar residues" evidence="2">
    <location>
        <begin position="420"/>
        <end position="437"/>
    </location>
</feature>
<feature type="transmembrane region" description="Helical" evidence="3">
    <location>
        <begin position="490"/>
        <end position="510"/>
    </location>
</feature>
<feature type="coiled-coil region" evidence="1">
    <location>
        <begin position="559"/>
        <end position="646"/>
    </location>
</feature>
<dbReference type="Proteomes" id="UP000317243">
    <property type="component" value="Unassembled WGS sequence"/>
</dbReference>
<keyword evidence="6" id="KW-1185">Reference proteome</keyword>
<protein>
    <recommendedName>
        <fullName evidence="4">YhaN AAA domain-containing protein</fullName>
    </recommendedName>
</protein>
<evidence type="ECO:0000256" key="3">
    <source>
        <dbReference type="SAM" id="Phobius"/>
    </source>
</evidence>
<comment type="caution">
    <text evidence="5">The sequence shown here is derived from an EMBL/GenBank/DDBJ whole genome shotgun (WGS) entry which is preliminary data.</text>
</comment>
<accession>A0A5C5VXD5</accession>
<dbReference type="EMBL" id="SIHI01000033">
    <property type="protein sequence ID" value="TWT43090.1"/>
    <property type="molecule type" value="Genomic_DNA"/>
</dbReference>
<keyword evidence="1" id="KW-0175">Coiled coil</keyword>
<dbReference type="SUPFAM" id="SSF52540">
    <property type="entry name" value="P-loop containing nucleoside triphosphate hydrolases"/>
    <property type="match status" value="2"/>
</dbReference>
<dbReference type="PANTHER" id="PTHR41259:SF1">
    <property type="entry name" value="DOUBLE-STRAND BREAK REPAIR RAD50 ATPASE, PUTATIVE-RELATED"/>
    <property type="match status" value="1"/>
</dbReference>
<dbReference type="AlphaFoldDB" id="A0A5C5VXD5"/>
<keyword evidence="3" id="KW-1133">Transmembrane helix</keyword>
<feature type="region of interest" description="Disordered" evidence="2">
    <location>
        <begin position="418"/>
        <end position="440"/>
    </location>
</feature>
<feature type="domain" description="YhaN AAA" evidence="4">
    <location>
        <begin position="1"/>
        <end position="202"/>
    </location>
</feature>
<evidence type="ECO:0000256" key="1">
    <source>
        <dbReference type="SAM" id="Coils"/>
    </source>
</evidence>
<evidence type="ECO:0000313" key="6">
    <source>
        <dbReference type="Proteomes" id="UP000317243"/>
    </source>
</evidence>
<dbReference type="Pfam" id="PF13514">
    <property type="entry name" value="AAA_27"/>
    <property type="match status" value="1"/>
</dbReference>
<organism evidence="5 6">
    <name type="scientific">Thalassoglobus neptunius</name>
    <dbReference type="NCBI Taxonomy" id="1938619"/>
    <lineage>
        <taxon>Bacteria</taxon>
        <taxon>Pseudomonadati</taxon>
        <taxon>Planctomycetota</taxon>
        <taxon>Planctomycetia</taxon>
        <taxon>Planctomycetales</taxon>
        <taxon>Planctomycetaceae</taxon>
        <taxon>Thalassoglobus</taxon>
    </lineage>
</organism>
<sequence>MRIHELEIDQFGVWKNVTLPFSARGVTVLYGPNEAGKSTLMRFIRGVLFGFQPGDLHVMDPQGKRQVCSGVLRVSHQGKQHELRRTAEKGSRGLLEIDGQRVSQQDALVQSLVGGASESVFRDVFAIGLHELQELATLNNSEIAQQIYGLSLGREGDQLVRAQSHLGSLARQIANRETRKGELFGLVQRLTEVERQIERVGVPLERHKRLKEQINKHEDRVGQLRQRQKYLQSDLRGFQFLSRIWEPWKKELELKNRLEQLPDRNVDLDRVQSIEDLQQEIEKFESEWKKILDEARRFQKSSQDISLKPELEEQQCAINRLHSELPEMRKIADRFDLKVPDLTSNSTSWKNNFLNRAVNQPVDESVAFADDEEDSQSEQVDVSPKQIRALSEASNAYRNAMRSHRRLTKRYKGYDKKLKSLTSRPTGEATSSENQPADSIAELDRLDTDLRKLRELHLEKGHLQSLLDHLPDSRRAELVEATNPPFFNTILWFFAIAGVILTLCGIYGATHGMVVGGFHAAVIGGCYGLLGIAALATCWTMKVHFSRREVSVEDNDETHQSLRKEIEDRNLKIQQLVSRQILSRKSTPHPLSKHHLADEKSIANKLEKLAEDRKRLQSLIDEQDRIRRLRRRMTKLRNQLRKSRTSVNQRKSHWIKSLKSMEIAEQSKIGEAIAECQRIYRISRGSAKPAPVDVEAILLQEKLRDFLDRVGQLSGILEQSSSSHDPFARVSQWKDELEVQFELRRERSRLRQLVKNKRREASKVAEQLELLRKQQSELFSVLGISSYDQLSGILGAVEDRETLMRQLHEIGETISRIVESEPDLMIVEEQLTDFDEQRNREQVAEIREELLQIDETLQVEYQSIGRFQQELRAIEDDRTAASLRFERAQLAEQIRLTSERYLGIMVADRAVGALRSRIEKERQPKTLQDASSYLQQLTCGKYQNIWAPLNEKKLLVDDDLENSLEVEQLSSGTREQVFLSLRLAMIRELASQGVELPLVLDDVTVNFDQLRTEAAVETLLNVVETGQQIILFTCHLHLAHLFEQHQIDPIWLPSNRPEVPV</sequence>